<feature type="transmembrane region" description="Helical" evidence="5">
    <location>
        <begin position="231"/>
        <end position="251"/>
    </location>
</feature>
<feature type="transmembrane region" description="Helical" evidence="5">
    <location>
        <begin position="309"/>
        <end position="327"/>
    </location>
</feature>
<dbReference type="Gene3D" id="1.20.1720.10">
    <property type="entry name" value="Multidrug resistance protein D"/>
    <property type="match status" value="1"/>
</dbReference>
<dbReference type="InterPro" id="IPR011701">
    <property type="entry name" value="MFS"/>
</dbReference>
<name>A0A561SIB3_9PSEU</name>
<dbReference type="GO" id="GO:0022857">
    <property type="term" value="F:transmembrane transporter activity"/>
    <property type="evidence" value="ECO:0007669"/>
    <property type="project" value="InterPro"/>
</dbReference>
<proteinExistence type="predicted"/>
<feature type="transmembrane region" description="Helical" evidence="5">
    <location>
        <begin position="367"/>
        <end position="393"/>
    </location>
</feature>
<feature type="transmembrane region" description="Helical" evidence="5">
    <location>
        <begin position="405"/>
        <end position="430"/>
    </location>
</feature>
<evidence type="ECO:0000259" key="6">
    <source>
        <dbReference type="PROSITE" id="PS50850"/>
    </source>
</evidence>
<dbReference type="PRINTS" id="PR01036">
    <property type="entry name" value="TCRTETB"/>
</dbReference>
<evidence type="ECO:0000256" key="4">
    <source>
        <dbReference type="ARBA" id="ARBA00023136"/>
    </source>
</evidence>
<protein>
    <submittedName>
        <fullName evidence="7">EmrB/QacA subfamily drug resistance transporter</fullName>
    </submittedName>
</protein>
<dbReference type="EMBL" id="VIWU01000001">
    <property type="protein sequence ID" value="TWF74619.1"/>
    <property type="molecule type" value="Genomic_DNA"/>
</dbReference>
<organism evidence="7 8">
    <name type="scientific">Pseudonocardia hierapolitana</name>
    <dbReference type="NCBI Taxonomy" id="1128676"/>
    <lineage>
        <taxon>Bacteria</taxon>
        <taxon>Bacillati</taxon>
        <taxon>Actinomycetota</taxon>
        <taxon>Actinomycetes</taxon>
        <taxon>Pseudonocardiales</taxon>
        <taxon>Pseudonocardiaceae</taxon>
        <taxon>Pseudonocardia</taxon>
    </lineage>
</organism>
<feature type="transmembrane region" description="Helical" evidence="5">
    <location>
        <begin position="110"/>
        <end position="127"/>
    </location>
</feature>
<evidence type="ECO:0000256" key="2">
    <source>
        <dbReference type="ARBA" id="ARBA00022692"/>
    </source>
</evidence>
<accession>A0A561SIB3</accession>
<dbReference type="Gene3D" id="1.20.1250.20">
    <property type="entry name" value="MFS general substrate transporter like domains"/>
    <property type="match status" value="1"/>
</dbReference>
<dbReference type="SUPFAM" id="SSF103473">
    <property type="entry name" value="MFS general substrate transporter"/>
    <property type="match status" value="1"/>
</dbReference>
<evidence type="ECO:0000313" key="8">
    <source>
        <dbReference type="Proteomes" id="UP000321261"/>
    </source>
</evidence>
<dbReference type="PANTHER" id="PTHR42718">
    <property type="entry name" value="MAJOR FACILITATOR SUPERFAMILY MULTIDRUG TRANSPORTER MFSC"/>
    <property type="match status" value="1"/>
</dbReference>
<dbReference type="Proteomes" id="UP000321261">
    <property type="component" value="Unassembled WGS sequence"/>
</dbReference>
<evidence type="ECO:0000313" key="7">
    <source>
        <dbReference type="EMBL" id="TWF74619.1"/>
    </source>
</evidence>
<feature type="transmembrane region" description="Helical" evidence="5">
    <location>
        <begin position="175"/>
        <end position="194"/>
    </location>
</feature>
<sequence length="467" mass="46557">MAIDGSAGPRRRRLALPALLLGSFMGVLDPFAVTVALPAIRSDLGATAAQAQWIVAGYGAVYGTGLVLGGRLGDRYGRRRLFLSGMSAYAAASALAGTAPAAGVLVAARLMQGLAAAAVLPQVLSIIRTGYGGGERDRAVGWYGATIGLGVVCGPAVGGLLVAADVAGMGWRSAFLVNLPLGALVVACAALTVQESRAEGVRHLDLLGALLGAAALLAVLVPVSQGRENGWPSWAVASLAAAPVLLAAFLLHERRHRAPVLPRHLFAERRFSAGIVVVLLLYAAGAGAPLVFVLTHYVQDGLGRSPLEAGLAFAPLGIGFALASAAAPRLSRWGAAVPAAGAAVVACALGVVVLVAVAAPVERQTAFLAVALLMAGIGQGLAVNPVIALVLAVAPDSAAGASSGLLLTTTQVGNVLGVTGVGGVFLALLPPDPPDVAAYGPALAWASVLLAVATLAALVIVVGRLKA</sequence>
<feature type="domain" description="Major facilitator superfamily (MFS) profile" evidence="6">
    <location>
        <begin position="15"/>
        <end position="467"/>
    </location>
</feature>
<keyword evidence="8" id="KW-1185">Reference proteome</keyword>
<dbReference type="AlphaFoldDB" id="A0A561SIB3"/>
<dbReference type="RefSeq" id="WP_147253959.1">
    <property type="nucleotide sequence ID" value="NZ_VIWU01000001.1"/>
</dbReference>
<feature type="transmembrane region" description="Helical" evidence="5">
    <location>
        <begin position="442"/>
        <end position="463"/>
    </location>
</feature>
<keyword evidence="2 5" id="KW-0812">Transmembrane</keyword>
<dbReference type="CDD" id="cd17321">
    <property type="entry name" value="MFS_MMR_MDR_like"/>
    <property type="match status" value="1"/>
</dbReference>
<dbReference type="InterPro" id="IPR036259">
    <property type="entry name" value="MFS_trans_sf"/>
</dbReference>
<comment type="subcellular location">
    <subcellularLocation>
        <location evidence="1">Cell membrane</location>
        <topology evidence="1">Multi-pass membrane protein</topology>
    </subcellularLocation>
</comment>
<keyword evidence="4 5" id="KW-0472">Membrane</keyword>
<evidence type="ECO:0000256" key="3">
    <source>
        <dbReference type="ARBA" id="ARBA00022989"/>
    </source>
</evidence>
<dbReference type="InterPro" id="IPR020846">
    <property type="entry name" value="MFS_dom"/>
</dbReference>
<gene>
    <name evidence="7" type="ORF">FHX44_11500</name>
</gene>
<reference evidence="7 8" key="1">
    <citation type="submission" date="2019-06" db="EMBL/GenBank/DDBJ databases">
        <title>Sequencing the genomes of 1000 actinobacteria strains.</title>
        <authorList>
            <person name="Klenk H.-P."/>
        </authorList>
    </citation>
    <scope>NUCLEOTIDE SEQUENCE [LARGE SCALE GENOMIC DNA]</scope>
    <source>
        <strain evidence="7 8">DSM 45671</strain>
    </source>
</reference>
<dbReference type="PROSITE" id="PS50850">
    <property type="entry name" value="MFS"/>
    <property type="match status" value="1"/>
</dbReference>
<feature type="transmembrane region" description="Helical" evidence="5">
    <location>
        <begin position="339"/>
        <end position="361"/>
    </location>
</feature>
<dbReference type="GO" id="GO:0005886">
    <property type="term" value="C:plasma membrane"/>
    <property type="evidence" value="ECO:0007669"/>
    <property type="project" value="UniProtKB-SubCell"/>
</dbReference>
<feature type="transmembrane region" description="Helical" evidence="5">
    <location>
        <begin position="81"/>
        <end position="104"/>
    </location>
</feature>
<feature type="transmembrane region" description="Helical" evidence="5">
    <location>
        <begin position="271"/>
        <end position="297"/>
    </location>
</feature>
<feature type="transmembrane region" description="Helical" evidence="5">
    <location>
        <begin position="206"/>
        <end position="225"/>
    </location>
</feature>
<evidence type="ECO:0000256" key="1">
    <source>
        <dbReference type="ARBA" id="ARBA00004651"/>
    </source>
</evidence>
<evidence type="ECO:0000256" key="5">
    <source>
        <dbReference type="SAM" id="Phobius"/>
    </source>
</evidence>
<dbReference type="OrthoDB" id="4532109at2"/>
<dbReference type="Pfam" id="PF07690">
    <property type="entry name" value="MFS_1"/>
    <property type="match status" value="1"/>
</dbReference>
<feature type="transmembrane region" description="Helical" evidence="5">
    <location>
        <begin position="52"/>
        <end position="69"/>
    </location>
</feature>
<comment type="caution">
    <text evidence="7">The sequence shown here is derived from an EMBL/GenBank/DDBJ whole genome shotgun (WGS) entry which is preliminary data.</text>
</comment>
<dbReference type="PANTHER" id="PTHR42718:SF39">
    <property type="entry name" value="ACTINORHODIN TRANSPORTER-RELATED"/>
    <property type="match status" value="1"/>
</dbReference>
<feature type="transmembrane region" description="Helical" evidence="5">
    <location>
        <begin position="139"/>
        <end position="163"/>
    </location>
</feature>
<keyword evidence="3 5" id="KW-1133">Transmembrane helix</keyword>